<evidence type="ECO:0000256" key="7">
    <source>
        <dbReference type="PROSITE-ProRule" id="PRU00175"/>
    </source>
</evidence>
<accession>A0A8H4VMQ2</accession>
<feature type="compositionally biased region" description="Polar residues" evidence="8">
    <location>
        <begin position="697"/>
        <end position="721"/>
    </location>
</feature>
<feature type="compositionally biased region" description="Low complexity" evidence="8">
    <location>
        <begin position="407"/>
        <end position="423"/>
    </location>
</feature>
<feature type="transmembrane region" description="Helical" evidence="9">
    <location>
        <begin position="1006"/>
        <end position="1025"/>
    </location>
</feature>
<feature type="region of interest" description="Disordered" evidence="8">
    <location>
        <begin position="696"/>
        <end position="738"/>
    </location>
</feature>
<dbReference type="InterPro" id="IPR013083">
    <property type="entry name" value="Znf_RING/FYVE/PHD"/>
</dbReference>
<keyword evidence="7" id="KW-0863">Zinc-finger</keyword>
<dbReference type="InterPro" id="IPR044669">
    <property type="entry name" value="YneE/VCCN1/2-like"/>
</dbReference>
<reference evidence="11 12" key="1">
    <citation type="submission" date="2019-12" db="EMBL/GenBank/DDBJ databases">
        <authorList>
            <person name="Floudas D."/>
            <person name="Bentzer J."/>
            <person name="Ahren D."/>
            <person name="Johansson T."/>
            <person name="Persson P."/>
            <person name="Tunlid A."/>
        </authorList>
    </citation>
    <scope>NUCLEOTIDE SEQUENCE [LARGE SCALE GENOMIC DNA]</scope>
    <source>
        <strain evidence="11 12">CBS 102.39</strain>
    </source>
</reference>
<evidence type="ECO:0000256" key="6">
    <source>
        <dbReference type="ARBA" id="ARBA00023136"/>
    </source>
</evidence>
<feature type="compositionally biased region" description="Polar residues" evidence="8">
    <location>
        <begin position="528"/>
        <end position="538"/>
    </location>
</feature>
<feature type="compositionally biased region" description="Low complexity" evidence="8">
    <location>
        <begin position="589"/>
        <end position="617"/>
    </location>
</feature>
<keyword evidence="3 9" id="KW-0812">Transmembrane</keyword>
<feature type="compositionally biased region" description="Polar residues" evidence="8">
    <location>
        <begin position="23"/>
        <end position="34"/>
    </location>
</feature>
<dbReference type="Pfam" id="PF17123">
    <property type="entry name" value="zf-RING_11"/>
    <property type="match status" value="1"/>
</dbReference>
<dbReference type="SUPFAM" id="SSF57850">
    <property type="entry name" value="RING/U-box"/>
    <property type="match status" value="1"/>
</dbReference>
<feature type="domain" description="RING-type" evidence="10">
    <location>
        <begin position="931"/>
        <end position="973"/>
    </location>
</feature>
<comment type="subcellular location">
    <subcellularLocation>
        <location evidence="1">Membrane</location>
        <topology evidence="1">Multi-pass membrane protein</topology>
    </subcellularLocation>
</comment>
<keyword evidence="4 9" id="KW-1133">Transmembrane helix</keyword>
<gene>
    <name evidence="11" type="ORF">D9613_002791</name>
</gene>
<evidence type="ECO:0000259" key="10">
    <source>
        <dbReference type="PROSITE" id="PS50089"/>
    </source>
</evidence>
<evidence type="ECO:0000313" key="12">
    <source>
        <dbReference type="Proteomes" id="UP000521872"/>
    </source>
</evidence>
<proteinExistence type="predicted"/>
<protein>
    <recommendedName>
        <fullName evidence="10">RING-type domain-containing protein</fullName>
    </recommendedName>
</protein>
<sequence>MGQSSSRHQDADRSAPVTPVNPAASTSSAAQQEPPTGIDARDTTGSRRSSLRKNILKLVKPKSIRNRMNGVSSNSREENGSWRDSRRWSKSPASSSKPADNIVPEGLAEESITASSSSRSKGKQREDKETLELLDEDISNDATASSAVVVESKGASVSDPVEASSSSSAPMPQDEHDTAHILPSSRHERALPELPSRFEGTEHETTSSPSPQSSASQQVNVPPRHFPPPGTLVVVQGIVHTTDVSRPIGASTSSSAEDITSTTSSGNGRTNTTNEVTSDQATGRTRSRLSSLLRPRSVSSRPSSVLINDPPLAPATAPVDVVPSESQPVLNDSTQTEAITSTVDEAVEAETPRVVDASPSTTENRSPSISSSSIDVLGTLLSVAAAATAASLLTGSSDPILSSGLAPSDTSSPSASVNPSSYPRLPTAIGNSSMPDVSAGRADRMRQAWGSIRERLGLRPSSSSPSAASPPLSSQDGPVDPTTSSVGPTDTRELMLAEMARAFNIGLGLNNMAAANSDESHSVPAEEPTNSSSDNTELPSPPPGVETGSIRTAPEGSFERFLVDLQSDLRTALTHQTENPGQMADNQDAAAQVPSASAAVPQAVPEVVPEPVTSEQVAATPDMESPSTATDMDSNVAPDTLPTPEESSSSDHGETTDDSTRNTSPEGSRRPGTGRIDASGRINWWRLYRFPPISPPSVESTTLGQPGSQPTSSPVNGSNSARAPDATEPAAPGNASRLPMNSIVPVIVVGLQSVSPDWRMDIPVPDDSDLFGAPPSDTLSAESAEGPLDNSSAPRPDGINLADGETQGSRGNGRSRGWHSRAASAIRNLRPGRRNVDVSENRVITVPGSRTFLIYVIGGYYPPEHSIVTGGPDSLDSFEALLELADLLGQVKPPTVTKDDIEKSGLQIIKASEMAQYEKDGKVSSNCLDRCLICLDDYEPEDPIRVMSCRHAFHRTCVDEWLQKGRNNCPACRSTIMGRIVGPVLTVTLFAALVCYMSAVKGYRLVMVNSIVPLLSVVVGLILVFRNGTSYDRYWEGRKSFAAVTAHTRNLARMIWINVGLPPTDAQPAFAKGKTPTTELTHAQLKRRKTEALRLCLSFVFATKHYLRGEDGVNYADYAGVLPASFARFDEVGYNTQHTSPSGTYSAIKNADSLANSVTGTLSGRASPDTARSDATKRIRVKRSKQQLADHSTPLLQDVHRSVEFHPFADEASLPLPLIIAHELSRTIYGFRKDGFLETVGPAGLNGLTQIISGLVDQLTAMERVANTPIPISYGIHLKQCVTLYLFALPMTLVHELGWATVPVVTAIAFTFMGIEGIADEIEMPFGNDERDLPLDRYCQDLKEEIFYIIERLPEGGEGLHGYDDGEGDD</sequence>
<feature type="transmembrane region" description="Helical" evidence="9">
    <location>
        <begin position="976"/>
        <end position="999"/>
    </location>
</feature>
<keyword evidence="7" id="KW-0862">Zinc</keyword>
<dbReference type="FunFam" id="3.30.40.10:FF:000728">
    <property type="entry name" value="Unplaced genomic scaffold supercont1.4, whole genome shotgun sequence"/>
    <property type="match status" value="1"/>
</dbReference>
<keyword evidence="5" id="KW-0406">Ion transport</keyword>
<feature type="compositionally biased region" description="Low complexity" evidence="8">
    <location>
        <begin position="90"/>
        <end position="100"/>
    </location>
</feature>
<evidence type="ECO:0000256" key="9">
    <source>
        <dbReference type="SAM" id="Phobius"/>
    </source>
</evidence>
<feature type="compositionally biased region" description="Polar residues" evidence="8">
    <location>
        <begin position="250"/>
        <end position="259"/>
    </location>
</feature>
<feature type="compositionally biased region" description="Basic and acidic residues" evidence="8">
    <location>
        <begin position="649"/>
        <end position="660"/>
    </location>
</feature>
<dbReference type="PANTHER" id="PTHR33281">
    <property type="entry name" value="UPF0187 PROTEIN YNEE"/>
    <property type="match status" value="1"/>
</dbReference>
<dbReference type="EMBL" id="JAACJL010000044">
    <property type="protein sequence ID" value="KAF4615267.1"/>
    <property type="molecule type" value="Genomic_DNA"/>
</dbReference>
<keyword evidence="7" id="KW-0479">Metal-binding</keyword>
<evidence type="ECO:0000256" key="8">
    <source>
        <dbReference type="SAM" id="MobiDB-lite"/>
    </source>
</evidence>
<feature type="compositionally biased region" description="Low complexity" evidence="8">
    <location>
        <begin position="260"/>
        <end position="274"/>
    </location>
</feature>
<dbReference type="CDD" id="cd16461">
    <property type="entry name" value="RING-H2_EL5-like"/>
    <property type="match status" value="1"/>
</dbReference>
<feature type="compositionally biased region" description="Low complexity" evidence="8">
    <location>
        <begin position="460"/>
        <end position="474"/>
    </location>
</feature>
<evidence type="ECO:0000256" key="5">
    <source>
        <dbReference type="ARBA" id="ARBA00023065"/>
    </source>
</evidence>
<feature type="region of interest" description="Disordered" evidence="8">
    <location>
        <begin position="455"/>
        <end position="489"/>
    </location>
</feature>
<feature type="compositionally biased region" description="Basic residues" evidence="8">
    <location>
        <begin position="49"/>
        <end position="65"/>
    </location>
</feature>
<dbReference type="PANTHER" id="PTHR33281:SF21">
    <property type="entry name" value="MEMBRANE PROTEIN"/>
    <property type="match status" value="1"/>
</dbReference>
<feature type="compositionally biased region" description="Low complexity" evidence="8">
    <location>
        <begin position="288"/>
        <end position="306"/>
    </location>
</feature>
<feature type="compositionally biased region" description="Basic and acidic residues" evidence="8">
    <location>
        <begin position="75"/>
        <end position="87"/>
    </location>
</feature>
<feature type="region of interest" description="Disordered" evidence="8">
    <location>
        <begin position="765"/>
        <end position="820"/>
    </location>
</feature>
<dbReference type="GO" id="GO:0008270">
    <property type="term" value="F:zinc ion binding"/>
    <property type="evidence" value="ECO:0007669"/>
    <property type="project" value="UniProtKB-KW"/>
</dbReference>
<feature type="compositionally biased region" description="Low complexity" evidence="8">
    <location>
        <begin position="207"/>
        <end position="218"/>
    </location>
</feature>
<feature type="region of interest" description="Disordered" evidence="8">
    <location>
        <begin position="403"/>
        <end position="443"/>
    </location>
</feature>
<evidence type="ECO:0000256" key="4">
    <source>
        <dbReference type="ARBA" id="ARBA00022989"/>
    </source>
</evidence>
<dbReference type="GO" id="GO:0005254">
    <property type="term" value="F:chloride channel activity"/>
    <property type="evidence" value="ECO:0007669"/>
    <property type="project" value="InterPro"/>
</dbReference>
<dbReference type="Gene3D" id="3.30.40.10">
    <property type="entry name" value="Zinc/RING finger domain, C3HC4 (zinc finger)"/>
    <property type="match status" value="1"/>
</dbReference>
<comment type="caution">
    <text evidence="11">The sequence shown here is derived from an EMBL/GenBank/DDBJ whole genome shotgun (WGS) entry which is preliminary data.</text>
</comment>
<dbReference type="Pfam" id="PF25539">
    <property type="entry name" value="Bestrophin_2"/>
    <property type="match status" value="2"/>
</dbReference>
<feature type="compositionally biased region" description="Low complexity" evidence="8">
    <location>
        <begin position="155"/>
        <end position="170"/>
    </location>
</feature>
<feature type="region of interest" description="Disordered" evidence="8">
    <location>
        <begin position="1"/>
        <end position="232"/>
    </location>
</feature>
<dbReference type="InterPro" id="IPR001841">
    <property type="entry name" value="Znf_RING"/>
</dbReference>
<evidence type="ECO:0000313" key="11">
    <source>
        <dbReference type="EMBL" id="KAF4615267.1"/>
    </source>
</evidence>
<feature type="compositionally biased region" description="Basic and acidic residues" evidence="8">
    <location>
        <begin position="173"/>
        <end position="191"/>
    </location>
</feature>
<name>A0A8H4VMQ2_9AGAR</name>
<evidence type="ECO:0000256" key="1">
    <source>
        <dbReference type="ARBA" id="ARBA00004141"/>
    </source>
</evidence>
<feature type="compositionally biased region" description="Polar residues" evidence="8">
    <location>
        <begin position="275"/>
        <end position="284"/>
    </location>
</feature>
<keyword evidence="12" id="KW-1185">Reference proteome</keyword>
<keyword evidence="6 9" id="KW-0472">Membrane</keyword>
<dbReference type="PROSITE" id="PS50089">
    <property type="entry name" value="ZF_RING_2"/>
    <property type="match status" value="1"/>
</dbReference>
<evidence type="ECO:0000256" key="3">
    <source>
        <dbReference type="ARBA" id="ARBA00022692"/>
    </source>
</evidence>
<feature type="region of interest" description="Disordered" evidence="8">
    <location>
        <begin position="516"/>
        <end position="554"/>
    </location>
</feature>
<feature type="compositionally biased region" description="Polar residues" evidence="8">
    <location>
        <begin position="324"/>
        <end position="343"/>
    </location>
</feature>
<organism evidence="11 12">
    <name type="scientific">Agrocybe pediades</name>
    <dbReference type="NCBI Taxonomy" id="84607"/>
    <lineage>
        <taxon>Eukaryota</taxon>
        <taxon>Fungi</taxon>
        <taxon>Dikarya</taxon>
        <taxon>Basidiomycota</taxon>
        <taxon>Agaricomycotina</taxon>
        <taxon>Agaricomycetes</taxon>
        <taxon>Agaricomycetidae</taxon>
        <taxon>Agaricales</taxon>
        <taxon>Agaricineae</taxon>
        <taxon>Strophariaceae</taxon>
        <taxon>Agrocybe</taxon>
    </lineage>
</organism>
<feature type="region of interest" description="Disordered" evidence="8">
    <location>
        <begin position="577"/>
        <end position="677"/>
    </location>
</feature>
<dbReference type="GO" id="GO:0016020">
    <property type="term" value="C:membrane"/>
    <property type="evidence" value="ECO:0007669"/>
    <property type="project" value="UniProtKB-SubCell"/>
</dbReference>
<keyword evidence="2" id="KW-0813">Transport</keyword>
<feature type="region of interest" description="Disordered" evidence="8">
    <location>
        <begin position="245"/>
        <end position="372"/>
    </location>
</feature>
<dbReference type="Proteomes" id="UP000521872">
    <property type="component" value="Unassembled WGS sequence"/>
</dbReference>
<dbReference type="SMART" id="SM00184">
    <property type="entry name" value="RING"/>
    <property type="match status" value="1"/>
</dbReference>
<evidence type="ECO:0000256" key="2">
    <source>
        <dbReference type="ARBA" id="ARBA00022448"/>
    </source>
</evidence>